<keyword evidence="3" id="KW-1185">Reference proteome</keyword>
<reference evidence="3" key="1">
    <citation type="submission" date="2016-06" db="EMBL/GenBank/DDBJ databases">
        <title>Parallel loss of symbiosis genes in relatives of nitrogen-fixing non-legume Parasponia.</title>
        <authorList>
            <person name="Van Velzen R."/>
            <person name="Holmer R."/>
            <person name="Bu F."/>
            <person name="Rutten L."/>
            <person name="Van Zeijl A."/>
            <person name="Liu W."/>
            <person name="Santuari L."/>
            <person name="Cao Q."/>
            <person name="Sharma T."/>
            <person name="Shen D."/>
            <person name="Roswanjaya Y."/>
            <person name="Wardhani T."/>
            <person name="Kalhor M.S."/>
            <person name="Jansen J."/>
            <person name="Van den Hoogen J."/>
            <person name="Gungor B."/>
            <person name="Hartog M."/>
            <person name="Hontelez J."/>
            <person name="Verver J."/>
            <person name="Yang W.-C."/>
            <person name="Schijlen E."/>
            <person name="Repin R."/>
            <person name="Schilthuizen M."/>
            <person name="Schranz E."/>
            <person name="Heidstra R."/>
            <person name="Miyata K."/>
            <person name="Fedorova E."/>
            <person name="Kohlen W."/>
            <person name="Bisseling T."/>
            <person name="Smit S."/>
            <person name="Geurts R."/>
        </authorList>
    </citation>
    <scope>NUCLEOTIDE SEQUENCE [LARGE SCALE GENOMIC DNA]</scope>
    <source>
        <strain evidence="3">cv. WU1-14</strain>
    </source>
</reference>
<dbReference type="Proteomes" id="UP000237105">
    <property type="component" value="Unassembled WGS sequence"/>
</dbReference>
<evidence type="ECO:0000313" key="2">
    <source>
        <dbReference type="EMBL" id="PON50183.1"/>
    </source>
</evidence>
<name>A0A2P5BN44_PARAD</name>
<gene>
    <name evidence="2" type="ORF">PanWU01x14_224960</name>
</gene>
<feature type="non-terminal residue" evidence="2">
    <location>
        <position position="1"/>
    </location>
</feature>
<sequence length="129" mass="14459">TLDDLLALLESFKPCEDGVGVAGLDELRAQLVGESSAASDNLSPVSMEGGESSNVLGTYKHRFSPRASFAFLHLLPIFLSKPTKRIKTQNPKMRFLQENHKEKEKKKREAKIHKTQIDKLLKLCCFLGF</sequence>
<comment type="caution">
    <text evidence="2">The sequence shown here is derived from an EMBL/GenBank/DDBJ whole genome shotgun (WGS) entry which is preliminary data.</text>
</comment>
<evidence type="ECO:0000256" key="1">
    <source>
        <dbReference type="SAM" id="Coils"/>
    </source>
</evidence>
<accession>A0A2P5BN44</accession>
<feature type="coiled-coil region" evidence="1">
    <location>
        <begin position="93"/>
        <end position="123"/>
    </location>
</feature>
<dbReference type="AlphaFoldDB" id="A0A2P5BN44"/>
<proteinExistence type="predicted"/>
<keyword evidence="1" id="KW-0175">Coiled coil</keyword>
<dbReference type="OrthoDB" id="10498351at2759"/>
<protein>
    <submittedName>
        <fullName evidence="2">Uncharacterized protein</fullName>
    </submittedName>
</protein>
<dbReference type="EMBL" id="JXTB01000249">
    <property type="protein sequence ID" value="PON50183.1"/>
    <property type="molecule type" value="Genomic_DNA"/>
</dbReference>
<organism evidence="2 3">
    <name type="scientific">Parasponia andersonii</name>
    <name type="common">Sponia andersonii</name>
    <dbReference type="NCBI Taxonomy" id="3476"/>
    <lineage>
        <taxon>Eukaryota</taxon>
        <taxon>Viridiplantae</taxon>
        <taxon>Streptophyta</taxon>
        <taxon>Embryophyta</taxon>
        <taxon>Tracheophyta</taxon>
        <taxon>Spermatophyta</taxon>
        <taxon>Magnoliopsida</taxon>
        <taxon>eudicotyledons</taxon>
        <taxon>Gunneridae</taxon>
        <taxon>Pentapetalae</taxon>
        <taxon>rosids</taxon>
        <taxon>fabids</taxon>
        <taxon>Rosales</taxon>
        <taxon>Cannabaceae</taxon>
        <taxon>Parasponia</taxon>
    </lineage>
</organism>
<evidence type="ECO:0000313" key="3">
    <source>
        <dbReference type="Proteomes" id="UP000237105"/>
    </source>
</evidence>